<dbReference type="Gene3D" id="1.10.1780.10">
    <property type="entry name" value="Clp, N-terminal domain"/>
    <property type="match status" value="1"/>
</dbReference>
<evidence type="ECO:0000313" key="11">
    <source>
        <dbReference type="Proteomes" id="UP000754750"/>
    </source>
</evidence>
<dbReference type="GO" id="GO:0005524">
    <property type="term" value="F:ATP binding"/>
    <property type="evidence" value="ECO:0007669"/>
    <property type="project" value="UniProtKB-KW"/>
</dbReference>
<dbReference type="CDD" id="cd00009">
    <property type="entry name" value="AAA"/>
    <property type="match status" value="1"/>
</dbReference>
<dbReference type="InterPro" id="IPR027417">
    <property type="entry name" value="P-loop_NTPase"/>
</dbReference>
<evidence type="ECO:0000256" key="5">
    <source>
        <dbReference type="PROSITE-ProRule" id="PRU01251"/>
    </source>
</evidence>
<dbReference type="PANTHER" id="PTHR11638">
    <property type="entry name" value="ATP-DEPENDENT CLP PROTEASE"/>
    <property type="match status" value="1"/>
</dbReference>
<dbReference type="Gene3D" id="1.10.8.60">
    <property type="match status" value="2"/>
</dbReference>
<dbReference type="SMART" id="SM00382">
    <property type="entry name" value="AAA"/>
    <property type="match status" value="2"/>
</dbReference>
<dbReference type="PROSITE" id="PS00870">
    <property type="entry name" value="CLPAB_1"/>
    <property type="match status" value="1"/>
</dbReference>
<dbReference type="AlphaFoldDB" id="A0A928KRB2"/>
<feature type="domain" description="Clp R" evidence="9">
    <location>
        <begin position="4"/>
        <end position="147"/>
    </location>
</feature>
<reference evidence="10" key="1">
    <citation type="submission" date="2019-04" db="EMBL/GenBank/DDBJ databases">
        <title>Evolution of Biomass-Degrading Anaerobic Consortia Revealed by Metagenomics.</title>
        <authorList>
            <person name="Peng X."/>
        </authorList>
    </citation>
    <scope>NUCLEOTIDE SEQUENCE</scope>
    <source>
        <strain evidence="10">SIG551</strain>
    </source>
</reference>
<dbReference type="FunFam" id="3.40.50.300:FF:000025">
    <property type="entry name" value="ATP-dependent Clp protease subunit"/>
    <property type="match status" value="1"/>
</dbReference>
<dbReference type="EMBL" id="SVNY01000002">
    <property type="protein sequence ID" value="MBE6832759.1"/>
    <property type="molecule type" value="Genomic_DNA"/>
</dbReference>
<protein>
    <submittedName>
        <fullName evidence="10">ATP-dependent Clp protease ATP-binding subunit</fullName>
    </submittedName>
</protein>
<keyword evidence="4 6" id="KW-0143">Chaperone</keyword>
<dbReference type="InterPro" id="IPR003593">
    <property type="entry name" value="AAA+_ATPase"/>
</dbReference>
<dbReference type="Pfam" id="PF17871">
    <property type="entry name" value="AAA_lid_9"/>
    <property type="match status" value="1"/>
</dbReference>
<keyword evidence="10" id="KW-0378">Hydrolase</keyword>
<dbReference type="Gene3D" id="4.10.860.10">
    <property type="entry name" value="UVR domain"/>
    <property type="match status" value="1"/>
</dbReference>
<accession>A0A928KRB2</accession>
<comment type="caution">
    <text evidence="10">The sequence shown here is derived from an EMBL/GenBank/DDBJ whole genome shotgun (WGS) entry which is preliminary data.</text>
</comment>
<dbReference type="PROSITE" id="PS50151">
    <property type="entry name" value="UVR"/>
    <property type="match status" value="1"/>
</dbReference>
<dbReference type="InterPro" id="IPR028299">
    <property type="entry name" value="ClpA/B_CS2"/>
</dbReference>
<dbReference type="InterPro" id="IPR036628">
    <property type="entry name" value="Clp_N_dom_sf"/>
</dbReference>
<evidence type="ECO:0000256" key="1">
    <source>
        <dbReference type="ARBA" id="ARBA00022737"/>
    </source>
</evidence>
<dbReference type="InterPro" id="IPR019489">
    <property type="entry name" value="Clp_ATPase_C"/>
</dbReference>
<dbReference type="GO" id="GO:0005737">
    <property type="term" value="C:cytoplasm"/>
    <property type="evidence" value="ECO:0007669"/>
    <property type="project" value="TreeGrafter"/>
</dbReference>
<dbReference type="InterPro" id="IPR018368">
    <property type="entry name" value="ClpA/B_CS1"/>
</dbReference>
<dbReference type="RefSeq" id="WP_020073394.1">
    <property type="nucleotide sequence ID" value="NZ_JBKWRC010000001.1"/>
</dbReference>
<evidence type="ECO:0000256" key="2">
    <source>
        <dbReference type="ARBA" id="ARBA00022741"/>
    </source>
</evidence>
<dbReference type="SMART" id="SM01086">
    <property type="entry name" value="ClpB_D2-small"/>
    <property type="match status" value="1"/>
</dbReference>
<dbReference type="InterPro" id="IPR001270">
    <property type="entry name" value="ClpA/B"/>
</dbReference>
<keyword evidence="10" id="KW-0645">Protease</keyword>
<evidence type="ECO:0000256" key="7">
    <source>
        <dbReference type="SAM" id="MobiDB-lite"/>
    </source>
</evidence>
<dbReference type="InterPro" id="IPR003959">
    <property type="entry name" value="ATPase_AAA_core"/>
</dbReference>
<evidence type="ECO:0000256" key="6">
    <source>
        <dbReference type="RuleBase" id="RU004432"/>
    </source>
</evidence>
<dbReference type="PRINTS" id="PR00300">
    <property type="entry name" value="CLPPROTEASEA"/>
</dbReference>
<evidence type="ECO:0000313" key="10">
    <source>
        <dbReference type="EMBL" id="MBE6832759.1"/>
    </source>
</evidence>
<feature type="domain" description="UVR" evidence="8">
    <location>
        <begin position="426"/>
        <end position="461"/>
    </location>
</feature>
<feature type="region of interest" description="Disordered" evidence="7">
    <location>
        <begin position="145"/>
        <end position="169"/>
    </location>
</feature>
<evidence type="ECO:0000259" key="9">
    <source>
        <dbReference type="PROSITE" id="PS51903"/>
    </source>
</evidence>
<dbReference type="Gene3D" id="3.40.50.300">
    <property type="entry name" value="P-loop containing nucleotide triphosphate hydrolases"/>
    <property type="match status" value="2"/>
</dbReference>
<dbReference type="InterPro" id="IPR001943">
    <property type="entry name" value="UVR_dom"/>
</dbReference>
<dbReference type="GO" id="GO:0034605">
    <property type="term" value="P:cellular response to heat"/>
    <property type="evidence" value="ECO:0007669"/>
    <property type="project" value="TreeGrafter"/>
</dbReference>
<gene>
    <name evidence="10" type="ORF">E7512_04135</name>
</gene>
<dbReference type="CDD" id="cd19499">
    <property type="entry name" value="RecA-like_ClpB_Hsp104-like"/>
    <property type="match status" value="1"/>
</dbReference>
<name>A0A928KRB2_9FIRM</name>
<comment type="similarity">
    <text evidence="6">Belongs to the ClpA/ClpB family.</text>
</comment>
<dbReference type="PROSITE" id="PS51903">
    <property type="entry name" value="CLP_R"/>
    <property type="match status" value="1"/>
</dbReference>
<keyword evidence="2 6" id="KW-0547">Nucleotide-binding</keyword>
<sequence length="821" mass="90154">MYRFNGFTEKANTALNLSIESAENLGHTYIGSEHIVLGLLKEGTGVAATVLNKLQVTAAQLEQLLSEKIGTGTKTSLSADDFTPRSKRILQIAVMEAARLGHNYVGTEHLLIAILSEGDSYGVRFLQSLGAKSGDILNEISSALNSGEDSAPAPGMPPASSGKSGKSATKTLDQFGRDLTALAAKGGIDPVIGRQTEIDRVIQILSRRTKNNPCLIGEPGVGKTAVAEGLALKIAEGQVPELLKNKRVITLDLTGMVAGTKYRGDFEERIKAAMDEVRSAGNIILFIDELHTIIGAGSAEGSTDAANILKPALARGDFQVIGATTINEYRKYIEKDAALERRFQPVMVGEPSEEEAVEILKGLRDRYEAHHKVKITDEAIAAAVKLSSRYIADRFLPDKAIDLMDEASSRVRLRAFTAPTDLQELEKRIKELEQEKAAAINAQEFERAAKVRDEEKKAKEELKRQKNQWTEKRSHEGGEVTPEDIANVVSVWTGIPVVQLTEEESERLLHLEETLHKRLVGQEEAVSAVSRAIRRGRVGLKDPKRPVGSFIFLGPTGVGKTELTKALAEAMFGDENAMIRLDMSEYMEKHTVSRLVGSPPGYVGYDEGGQLTEAVRRKPYSVVLFDEIEKAHPDVFNILLQILEDGRLTDAQGRKVDFKNTVIIMTSNVGARLITEKKGSLGFATEDNQKLDSEKVKELVLGELKSTFRPEFLNRVDDIIVFHKLTDGDIREIAGRMLKTLQKRLGEIGVSAEFAETAVAEIAKEGFDPVYGARPLRRAIQTKLEDRLSELMLEGKVHAGNHVVCNFENGEFIFVESPIEK</sequence>
<dbReference type="Pfam" id="PF07724">
    <property type="entry name" value="AAA_2"/>
    <property type="match status" value="1"/>
</dbReference>
<dbReference type="InterPro" id="IPR004176">
    <property type="entry name" value="Clp_R_N"/>
</dbReference>
<feature type="compositionally biased region" description="Low complexity" evidence="7">
    <location>
        <begin position="150"/>
        <end position="168"/>
    </location>
</feature>
<dbReference type="Pfam" id="PF00004">
    <property type="entry name" value="AAA"/>
    <property type="match status" value="1"/>
</dbReference>
<proteinExistence type="inferred from homology"/>
<dbReference type="FunFam" id="3.40.50.300:FF:000010">
    <property type="entry name" value="Chaperone clpB 1, putative"/>
    <property type="match status" value="1"/>
</dbReference>
<dbReference type="Pfam" id="PF02861">
    <property type="entry name" value="Clp_N"/>
    <property type="match status" value="1"/>
</dbReference>
<dbReference type="GO" id="GO:0006508">
    <property type="term" value="P:proteolysis"/>
    <property type="evidence" value="ECO:0007669"/>
    <property type="project" value="UniProtKB-KW"/>
</dbReference>
<dbReference type="PROSITE" id="PS00871">
    <property type="entry name" value="CLPAB_2"/>
    <property type="match status" value="1"/>
</dbReference>
<dbReference type="SUPFAM" id="SSF81923">
    <property type="entry name" value="Double Clp-N motif"/>
    <property type="match status" value="1"/>
</dbReference>
<evidence type="ECO:0000259" key="8">
    <source>
        <dbReference type="PROSITE" id="PS50151"/>
    </source>
</evidence>
<keyword evidence="1 5" id="KW-0677">Repeat</keyword>
<keyword evidence="3 6" id="KW-0067">ATP-binding</keyword>
<evidence type="ECO:0000256" key="3">
    <source>
        <dbReference type="ARBA" id="ARBA00022840"/>
    </source>
</evidence>
<dbReference type="Proteomes" id="UP000754750">
    <property type="component" value="Unassembled WGS sequence"/>
</dbReference>
<organism evidence="10 11">
    <name type="scientific">Faecalispora sporosphaeroides</name>
    <dbReference type="NCBI Taxonomy" id="1549"/>
    <lineage>
        <taxon>Bacteria</taxon>
        <taxon>Bacillati</taxon>
        <taxon>Bacillota</taxon>
        <taxon>Clostridia</taxon>
        <taxon>Eubacteriales</taxon>
        <taxon>Oscillospiraceae</taxon>
        <taxon>Faecalispora</taxon>
    </lineage>
</organism>
<evidence type="ECO:0000256" key="4">
    <source>
        <dbReference type="ARBA" id="ARBA00023186"/>
    </source>
</evidence>
<dbReference type="InterPro" id="IPR050130">
    <property type="entry name" value="ClpA_ClpB"/>
</dbReference>
<dbReference type="InterPro" id="IPR041546">
    <property type="entry name" value="ClpA/ClpB_AAA_lid"/>
</dbReference>
<dbReference type="Pfam" id="PF10431">
    <property type="entry name" value="ClpB_D2-small"/>
    <property type="match status" value="1"/>
</dbReference>
<dbReference type="GO" id="GO:0016887">
    <property type="term" value="F:ATP hydrolysis activity"/>
    <property type="evidence" value="ECO:0007669"/>
    <property type="project" value="InterPro"/>
</dbReference>
<dbReference type="PANTHER" id="PTHR11638:SF18">
    <property type="entry name" value="HEAT SHOCK PROTEIN 104"/>
    <property type="match status" value="1"/>
</dbReference>
<dbReference type="SUPFAM" id="SSF52540">
    <property type="entry name" value="P-loop containing nucleoside triphosphate hydrolases"/>
    <property type="match status" value="2"/>
</dbReference>
<feature type="compositionally biased region" description="Basic and acidic residues" evidence="7">
    <location>
        <begin position="451"/>
        <end position="478"/>
    </location>
</feature>
<feature type="region of interest" description="Disordered" evidence="7">
    <location>
        <begin position="451"/>
        <end position="480"/>
    </location>
</feature>
<dbReference type="GO" id="GO:0008233">
    <property type="term" value="F:peptidase activity"/>
    <property type="evidence" value="ECO:0007669"/>
    <property type="project" value="UniProtKB-KW"/>
</dbReference>